<accession>A0A8K1FEY1</accession>
<name>A0A8K1FEY1_PYTOL</name>
<proteinExistence type="predicted"/>
<evidence type="ECO:0000313" key="2">
    <source>
        <dbReference type="EMBL" id="TMW61035.1"/>
    </source>
</evidence>
<reference evidence="2" key="1">
    <citation type="submission" date="2019-03" db="EMBL/GenBank/DDBJ databases">
        <title>Long read genome sequence of the mycoparasitic Pythium oligandrum ATCC 38472 isolated from sugarbeet rhizosphere.</title>
        <authorList>
            <person name="Gaulin E."/>
        </authorList>
    </citation>
    <scope>NUCLEOTIDE SEQUENCE</scope>
    <source>
        <strain evidence="2">ATCC 38472_TT</strain>
    </source>
</reference>
<keyword evidence="3" id="KW-1185">Reference proteome</keyword>
<feature type="region of interest" description="Disordered" evidence="1">
    <location>
        <begin position="1"/>
        <end position="68"/>
    </location>
</feature>
<dbReference type="AlphaFoldDB" id="A0A8K1FEY1"/>
<gene>
    <name evidence="2" type="ORF">Poli38472_014496</name>
</gene>
<evidence type="ECO:0000313" key="3">
    <source>
        <dbReference type="Proteomes" id="UP000794436"/>
    </source>
</evidence>
<dbReference type="EMBL" id="SPLM01000078">
    <property type="protein sequence ID" value="TMW61035.1"/>
    <property type="molecule type" value="Genomic_DNA"/>
</dbReference>
<feature type="compositionally biased region" description="Polar residues" evidence="1">
    <location>
        <begin position="1"/>
        <end position="24"/>
    </location>
</feature>
<protein>
    <submittedName>
        <fullName evidence="2">Uncharacterized protein</fullName>
    </submittedName>
</protein>
<organism evidence="2 3">
    <name type="scientific">Pythium oligandrum</name>
    <name type="common">Mycoparasitic fungus</name>
    <dbReference type="NCBI Taxonomy" id="41045"/>
    <lineage>
        <taxon>Eukaryota</taxon>
        <taxon>Sar</taxon>
        <taxon>Stramenopiles</taxon>
        <taxon>Oomycota</taxon>
        <taxon>Peronosporomycetes</taxon>
        <taxon>Pythiales</taxon>
        <taxon>Pythiaceae</taxon>
        <taxon>Pythium</taxon>
    </lineage>
</organism>
<feature type="compositionally biased region" description="Basic and acidic residues" evidence="1">
    <location>
        <begin position="36"/>
        <end position="45"/>
    </location>
</feature>
<dbReference type="Proteomes" id="UP000794436">
    <property type="component" value="Unassembled WGS sequence"/>
</dbReference>
<sequence length="128" mass="14159">MMMTPQHETLLQSPKLSSALNSLSVKRPSLSPLKRKLSDSEEEHTSPTSTEELDPATDVASPTKKVKLESSLTNWSTTTMELEEMQVEDGSDAACEKVLAAYNPVEFTATPAEELNEEEVDILNFFLL</sequence>
<comment type="caution">
    <text evidence="2">The sequence shown here is derived from an EMBL/GenBank/DDBJ whole genome shotgun (WGS) entry which is preliminary data.</text>
</comment>
<evidence type="ECO:0000256" key="1">
    <source>
        <dbReference type="SAM" id="MobiDB-lite"/>
    </source>
</evidence>
<dbReference type="OrthoDB" id="152275at2759"/>